<dbReference type="EMBL" id="FNQY01000002">
    <property type="protein sequence ID" value="SDZ81938.1"/>
    <property type="molecule type" value="Genomic_DNA"/>
</dbReference>
<name>A0A1H3W6M0_9BACT</name>
<protein>
    <recommendedName>
        <fullName evidence="3">AP2 domain-containing protein</fullName>
    </recommendedName>
</protein>
<evidence type="ECO:0000313" key="2">
    <source>
        <dbReference type="Proteomes" id="UP000199041"/>
    </source>
</evidence>
<evidence type="ECO:0000313" key="1">
    <source>
        <dbReference type="EMBL" id="SDZ81938.1"/>
    </source>
</evidence>
<dbReference type="Proteomes" id="UP000199041">
    <property type="component" value="Unassembled WGS sequence"/>
</dbReference>
<gene>
    <name evidence="1" type="ORF">SAMN05192529_102123</name>
</gene>
<dbReference type="AlphaFoldDB" id="A0A1H3W6M0"/>
<dbReference type="RefSeq" id="WP_091393049.1">
    <property type="nucleotide sequence ID" value="NZ_FNQY01000002.1"/>
</dbReference>
<proteinExistence type="predicted"/>
<keyword evidence="2" id="KW-1185">Reference proteome</keyword>
<accession>A0A1H3W6M0</accession>
<organism evidence="1 2">
    <name type="scientific">Arachidicoccus rhizosphaerae</name>
    <dbReference type="NCBI Taxonomy" id="551991"/>
    <lineage>
        <taxon>Bacteria</taxon>
        <taxon>Pseudomonadati</taxon>
        <taxon>Bacteroidota</taxon>
        <taxon>Chitinophagia</taxon>
        <taxon>Chitinophagales</taxon>
        <taxon>Chitinophagaceae</taxon>
        <taxon>Arachidicoccus</taxon>
    </lineage>
</organism>
<reference evidence="1 2" key="1">
    <citation type="submission" date="2016-10" db="EMBL/GenBank/DDBJ databases">
        <authorList>
            <person name="de Groot N.N."/>
        </authorList>
    </citation>
    <scope>NUCLEOTIDE SEQUENCE [LARGE SCALE GENOMIC DNA]</scope>
    <source>
        <strain evidence="1 2">Vu-144</strain>
    </source>
</reference>
<sequence length="163" mass="18746">MKILTHNQTKHGMRNHPLYNIWGGMIARCEIKSKGNFKYYGGRGIKVCEEWRLNPKSFFDWALNNGYKKGLEIDRIDVNGDYAPNNCQFVTHRTNCQKNKRRLRVTNKSGERNICISKSGTYESYASVAGMQIYIKSFKTIEEAIIARDSAEKIGSVFDNPKL</sequence>
<dbReference type="OrthoDB" id="552713at2"/>
<evidence type="ECO:0008006" key="3">
    <source>
        <dbReference type="Google" id="ProtNLM"/>
    </source>
</evidence>
<dbReference type="STRING" id="551991.SAMN05192529_102123"/>